<organism evidence="13 14">
    <name type="scientific">Acuticoccus sediminis</name>
    <dbReference type="NCBI Taxonomy" id="2184697"/>
    <lineage>
        <taxon>Bacteria</taxon>
        <taxon>Pseudomonadati</taxon>
        <taxon>Pseudomonadota</taxon>
        <taxon>Alphaproteobacteria</taxon>
        <taxon>Hyphomicrobiales</taxon>
        <taxon>Amorphaceae</taxon>
        <taxon>Acuticoccus</taxon>
    </lineage>
</organism>
<feature type="transmembrane region" description="Helical" evidence="8">
    <location>
        <begin position="800"/>
        <end position="829"/>
    </location>
</feature>
<keyword evidence="3" id="KW-1003">Cell membrane</keyword>
<dbReference type="InterPro" id="IPR006686">
    <property type="entry name" value="MscS_channel_CS"/>
</dbReference>
<dbReference type="Pfam" id="PF21088">
    <property type="entry name" value="MS_channel_1st"/>
    <property type="match status" value="1"/>
</dbReference>
<reference evidence="13 14" key="1">
    <citation type="submission" date="2018-05" db="EMBL/GenBank/DDBJ databases">
        <title>Acuticoccus sediminis sp. nov., isolated from deep-sea sediment of Indian Ocean.</title>
        <authorList>
            <person name="Liu X."/>
            <person name="Lai Q."/>
            <person name="Du Y."/>
            <person name="Sun F."/>
            <person name="Zhang X."/>
            <person name="Wang S."/>
            <person name="Shao Z."/>
        </authorList>
    </citation>
    <scope>NUCLEOTIDE SEQUENCE [LARGE SCALE GENOMIC DNA]</scope>
    <source>
        <strain evidence="13 14">PTG4-2</strain>
    </source>
</reference>
<dbReference type="EMBL" id="QHHQ01000003">
    <property type="protein sequence ID" value="RAI00440.1"/>
    <property type="molecule type" value="Genomic_DNA"/>
</dbReference>
<feature type="signal peptide" evidence="9">
    <location>
        <begin position="1"/>
        <end position="24"/>
    </location>
</feature>
<evidence type="ECO:0000256" key="6">
    <source>
        <dbReference type="ARBA" id="ARBA00023136"/>
    </source>
</evidence>
<evidence type="ECO:0000256" key="7">
    <source>
        <dbReference type="SAM" id="Coils"/>
    </source>
</evidence>
<evidence type="ECO:0000256" key="3">
    <source>
        <dbReference type="ARBA" id="ARBA00022475"/>
    </source>
</evidence>
<dbReference type="GO" id="GO:0005886">
    <property type="term" value="C:plasma membrane"/>
    <property type="evidence" value="ECO:0007669"/>
    <property type="project" value="UniProtKB-SubCell"/>
</dbReference>
<comment type="similarity">
    <text evidence="2">Belongs to the MscS (TC 1.A.23) family.</text>
</comment>
<evidence type="ECO:0000256" key="2">
    <source>
        <dbReference type="ARBA" id="ARBA00008017"/>
    </source>
</evidence>
<accession>A0A8B2NQ25</accession>
<evidence type="ECO:0000313" key="14">
    <source>
        <dbReference type="Proteomes" id="UP000249590"/>
    </source>
</evidence>
<dbReference type="SUPFAM" id="SSF82689">
    <property type="entry name" value="Mechanosensitive channel protein MscS (YggB), C-terminal domain"/>
    <property type="match status" value="1"/>
</dbReference>
<proteinExistence type="inferred from homology"/>
<feature type="transmembrane region" description="Helical" evidence="8">
    <location>
        <begin position="491"/>
        <end position="515"/>
    </location>
</feature>
<dbReference type="RefSeq" id="WP_111346377.1">
    <property type="nucleotide sequence ID" value="NZ_QHHQ01000003.1"/>
</dbReference>
<evidence type="ECO:0000256" key="5">
    <source>
        <dbReference type="ARBA" id="ARBA00022989"/>
    </source>
</evidence>
<dbReference type="InterPro" id="IPR049278">
    <property type="entry name" value="MS_channel_C"/>
</dbReference>
<evidence type="ECO:0000259" key="10">
    <source>
        <dbReference type="Pfam" id="PF00924"/>
    </source>
</evidence>
<evidence type="ECO:0000256" key="1">
    <source>
        <dbReference type="ARBA" id="ARBA00004651"/>
    </source>
</evidence>
<sequence length="1033" mass="114580">MVPTVFRTCLALLFSLVLLGSATAQTVDLAALKRHLNGIERDLRNIDTAIERQQAENSRIIRDLSRTTEDEGDVTFEELRQAQFEVDIAQTRLLTLAHRITEHGQRIDQLNSSIVSSSASMRTTERDTLQRLVDEAALDWRDRIRNASNQMMERLQTYQALSAEYLNLREEQLDILQRHISLDALDGVGDMEESPVVTRLRALVDQLGQQALTLSNEASAIDDGNPIAVQRRNLLRLRADEALLRSNTRLTDIAIVESRSLLDALRPIRSEPSIPTRLFVEAIDELNAADATLAQRAETIDLNRDGLSDLARILSEPTQDATQAEALRERISGLRRLLSTQGREIADLREELANEIAALDRERTARDRAELLTRETARTDKAARERIAAEIRTIPNELRDIYEGRYREVRTAVAVAPERMLAVFGGIVVLLLAATIYLRHFLLKSFVRSDATRATEIPLEVVRRNLYWLLPIAVWYSFATMFSISTSTTLAILKVLAIPAVAASLRDLTQVIVSYQTYGQQRRIGKIITRATEIAVVLSAVFVLAYVVLGEVDLLPTTETAINRLAYSVFVLSGLPMLLFVFFFSASRGGGSYGRIRRIVAAFLSLLPPTALIATGVTGLLGYTRLALVMLENLAFAITIVAAMALVLGIMNDLMEGVTARIRARDPARAYFARANFLVPLNRAAQLGLVVITAWICMEVFDWTVETPIIHEAVQVWRTTVFTVGSTQYTIGKVILAVLAFAFVFWVAGWSRRVAYTIIFGRLKDIGIRQSLSVFAQYVVVVLGVLLTLSAIGFDVTTLTVFAASLGVGIGFGLQNVVNNFISGLLLLVERPLRIGDIVTVGANSGTVMQIGIRSMRMKTFDEFDLIVPNSALISDTFTNWTRTNSVMRVILMVGIAYDDDPELAINLVYQALQEHEGVLKSPAPMVTVEEFGDNSINLRVCYYIDLYGNFSGFTVKSQVLTRVVKSFAQNGITIPFPQRDVHMIAPKPVALAQDGTPVDVVPQREPQRENNEWIGDAIEEVTGGGDANKDGF</sequence>
<feature type="coiled-coil region" evidence="7">
    <location>
        <begin position="331"/>
        <end position="365"/>
    </location>
</feature>
<feature type="chain" id="PRO_5032736757" description="Small-conductance mechanosensitive channel" evidence="9">
    <location>
        <begin position="25"/>
        <end position="1033"/>
    </location>
</feature>
<feature type="domain" description="Mechanosensitive ion channel MscS C-terminal" evidence="11">
    <location>
        <begin position="893"/>
        <end position="975"/>
    </location>
</feature>
<dbReference type="Pfam" id="PF00924">
    <property type="entry name" value="MS_channel_2nd"/>
    <property type="match status" value="1"/>
</dbReference>
<feature type="transmembrane region" description="Helical" evidence="8">
    <location>
        <begin position="466"/>
        <end position="485"/>
    </location>
</feature>
<feature type="transmembrane region" description="Helical" evidence="8">
    <location>
        <begin position="565"/>
        <end position="587"/>
    </location>
</feature>
<evidence type="ECO:0008006" key="15">
    <source>
        <dbReference type="Google" id="ProtNLM"/>
    </source>
</evidence>
<dbReference type="InterPro" id="IPR023408">
    <property type="entry name" value="MscS_beta-dom_sf"/>
</dbReference>
<dbReference type="Gene3D" id="3.30.70.100">
    <property type="match status" value="1"/>
</dbReference>
<comment type="subcellular location">
    <subcellularLocation>
        <location evidence="1">Cell membrane</location>
        <topology evidence="1">Multi-pass membrane protein</topology>
    </subcellularLocation>
</comment>
<feature type="transmembrane region" description="Helical" evidence="8">
    <location>
        <begin position="675"/>
        <end position="696"/>
    </location>
</feature>
<dbReference type="PANTHER" id="PTHR30347">
    <property type="entry name" value="POTASSIUM CHANNEL RELATED"/>
    <property type="match status" value="1"/>
</dbReference>
<gene>
    <name evidence="13" type="ORF">DLJ53_14315</name>
</gene>
<dbReference type="Gene3D" id="1.10.287.1260">
    <property type="match status" value="1"/>
</dbReference>
<feature type="transmembrane region" description="Helical" evidence="8">
    <location>
        <begin position="527"/>
        <end position="549"/>
    </location>
</feature>
<dbReference type="InterPro" id="IPR011066">
    <property type="entry name" value="MscS_channel_C_sf"/>
</dbReference>
<evidence type="ECO:0000259" key="11">
    <source>
        <dbReference type="Pfam" id="PF21082"/>
    </source>
</evidence>
<evidence type="ECO:0000256" key="4">
    <source>
        <dbReference type="ARBA" id="ARBA00022692"/>
    </source>
</evidence>
<keyword evidence="5 8" id="KW-1133">Transmembrane helix</keyword>
<dbReference type="PROSITE" id="PS01246">
    <property type="entry name" value="UPF0003"/>
    <property type="match status" value="1"/>
</dbReference>
<dbReference type="InterPro" id="IPR011014">
    <property type="entry name" value="MscS_channel_TM-2"/>
</dbReference>
<feature type="transmembrane region" description="Helical" evidence="8">
    <location>
        <begin position="772"/>
        <end position="794"/>
    </location>
</feature>
<comment type="caution">
    <text evidence="13">The sequence shown here is derived from an EMBL/GenBank/DDBJ whole genome shotgun (WGS) entry which is preliminary data.</text>
</comment>
<dbReference type="Pfam" id="PF21082">
    <property type="entry name" value="MS_channel_3rd"/>
    <property type="match status" value="1"/>
</dbReference>
<feature type="domain" description="Mechanosensitive ion channel transmembrane helices 2/3" evidence="12">
    <location>
        <begin position="778"/>
        <end position="815"/>
    </location>
</feature>
<feature type="transmembrane region" description="Helical" evidence="8">
    <location>
        <begin position="599"/>
        <end position="622"/>
    </location>
</feature>
<dbReference type="SUPFAM" id="SSF82861">
    <property type="entry name" value="Mechanosensitive channel protein MscS (YggB), transmembrane region"/>
    <property type="match status" value="1"/>
</dbReference>
<keyword evidence="14" id="KW-1185">Reference proteome</keyword>
<evidence type="ECO:0000256" key="8">
    <source>
        <dbReference type="SAM" id="Phobius"/>
    </source>
</evidence>
<name>A0A8B2NQ25_9HYPH</name>
<feature type="transmembrane region" description="Helical" evidence="8">
    <location>
        <begin position="420"/>
        <end position="438"/>
    </location>
</feature>
<evidence type="ECO:0000259" key="12">
    <source>
        <dbReference type="Pfam" id="PF21088"/>
    </source>
</evidence>
<keyword evidence="4 8" id="KW-0812">Transmembrane</keyword>
<dbReference type="InterPro" id="IPR052702">
    <property type="entry name" value="MscS-like_channel"/>
</dbReference>
<feature type="transmembrane region" description="Helical" evidence="8">
    <location>
        <begin position="731"/>
        <end position="751"/>
    </location>
</feature>
<evidence type="ECO:0000313" key="13">
    <source>
        <dbReference type="EMBL" id="RAI00440.1"/>
    </source>
</evidence>
<dbReference type="PANTHER" id="PTHR30347:SF1">
    <property type="entry name" value="MECHANOSENSITIVE CHANNEL MSCK"/>
    <property type="match status" value="1"/>
</dbReference>
<dbReference type="AlphaFoldDB" id="A0A8B2NQ25"/>
<dbReference type="SUPFAM" id="SSF50182">
    <property type="entry name" value="Sm-like ribonucleoproteins"/>
    <property type="match status" value="1"/>
</dbReference>
<feature type="transmembrane region" description="Helical" evidence="8">
    <location>
        <begin position="634"/>
        <end position="654"/>
    </location>
</feature>
<protein>
    <recommendedName>
        <fullName evidence="15">Small-conductance mechanosensitive channel</fullName>
    </recommendedName>
</protein>
<keyword evidence="6 8" id="KW-0472">Membrane</keyword>
<dbReference type="Gene3D" id="2.30.30.60">
    <property type="match status" value="1"/>
</dbReference>
<dbReference type="InterPro" id="IPR010920">
    <property type="entry name" value="LSM_dom_sf"/>
</dbReference>
<evidence type="ECO:0000256" key="9">
    <source>
        <dbReference type="SAM" id="SignalP"/>
    </source>
</evidence>
<dbReference type="Proteomes" id="UP000249590">
    <property type="component" value="Unassembled WGS sequence"/>
</dbReference>
<dbReference type="InterPro" id="IPR049142">
    <property type="entry name" value="MS_channel_1st"/>
</dbReference>
<dbReference type="GO" id="GO:0008381">
    <property type="term" value="F:mechanosensitive monoatomic ion channel activity"/>
    <property type="evidence" value="ECO:0007669"/>
    <property type="project" value="UniProtKB-ARBA"/>
</dbReference>
<dbReference type="InterPro" id="IPR006685">
    <property type="entry name" value="MscS_channel_2nd"/>
</dbReference>
<keyword evidence="9" id="KW-0732">Signal</keyword>
<dbReference type="OrthoDB" id="9799209at2"/>
<feature type="domain" description="Mechanosensitive ion channel MscS" evidence="10">
    <location>
        <begin position="816"/>
        <end position="883"/>
    </location>
</feature>
<keyword evidence="7" id="KW-0175">Coiled coil</keyword>